<dbReference type="EMBL" id="PUHY01000015">
    <property type="protein sequence ID" value="PQO29760.1"/>
    <property type="molecule type" value="Genomic_DNA"/>
</dbReference>
<dbReference type="Gene3D" id="3.90.1580.10">
    <property type="entry name" value="paralog of FGE (formylglycine-generating enzyme)"/>
    <property type="match status" value="1"/>
</dbReference>
<evidence type="ECO:0000313" key="5">
    <source>
        <dbReference type="Proteomes" id="UP000238322"/>
    </source>
</evidence>
<keyword evidence="2" id="KW-0732">Signal</keyword>
<reference evidence="4 5" key="1">
    <citation type="submission" date="2018-02" db="EMBL/GenBank/DDBJ databases">
        <title>Comparative genomes isolates from brazilian mangrove.</title>
        <authorList>
            <person name="Araujo J.E."/>
            <person name="Taketani R.G."/>
            <person name="Silva M.C.P."/>
            <person name="Loureco M.V."/>
            <person name="Andreote F.D."/>
        </authorList>
    </citation>
    <scope>NUCLEOTIDE SEQUENCE [LARGE SCALE GENOMIC DNA]</scope>
    <source>
        <strain evidence="4 5">Hex-1 MGV</strain>
    </source>
</reference>
<dbReference type="AlphaFoldDB" id="A0A2S8FCB0"/>
<dbReference type="GO" id="GO:0120147">
    <property type="term" value="F:formylglycine-generating oxidase activity"/>
    <property type="evidence" value="ECO:0007669"/>
    <property type="project" value="TreeGrafter"/>
</dbReference>
<dbReference type="Proteomes" id="UP000238322">
    <property type="component" value="Unassembled WGS sequence"/>
</dbReference>
<dbReference type="PANTHER" id="PTHR23150:SF19">
    <property type="entry name" value="FORMYLGLYCINE-GENERATING ENZYME"/>
    <property type="match status" value="1"/>
</dbReference>
<name>A0A2S8FCB0_9BACT</name>
<proteinExistence type="predicted"/>
<evidence type="ECO:0000313" key="4">
    <source>
        <dbReference type="EMBL" id="PQO29760.1"/>
    </source>
</evidence>
<comment type="caution">
    <text evidence="4">The sequence shown here is derived from an EMBL/GenBank/DDBJ whole genome shotgun (WGS) entry which is preliminary data.</text>
</comment>
<dbReference type="Pfam" id="PF03781">
    <property type="entry name" value="FGE-sulfatase"/>
    <property type="match status" value="1"/>
</dbReference>
<gene>
    <name evidence="4" type="ORF">C5Y83_27345</name>
</gene>
<protein>
    <submittedName>
        <fullName evidence="4">Formylglycine-generating enzyme family protein</fullName>
    </submittedName>
</protein>
<dbReference type="SUPFAM" id="SSF56436">
    <property type="entry name" value="C-type lectin-like"/>
    <property type="match status" value="1"/>
</dbReference>
<dbReference type="InterPro" id="IPR005532">
    <property type="entry name" value="SUMF_dom"/>
</dbReference>
<accession>A0A2S8FCB0</accession>
<dbReference type="PANTHER" id="PTHR23150">
    <property type="entry name" value="SULFATASE MODIFYING FACTOR 1, 2"/>
    <property type="match status" value="1"/>
</dbReference>
<feature type="region of interest" description="Disordered" evidence="1">
    <location>
        <begin position="285"/>
        <end position="312"/>
    </location>
</feature>
<sequence>MSMQSLAIVSAVVAVAYLGTSTVSAQSPKTSENSLGMTLVHVSSGKFEMGMLDEHRLKLEHKSSAYQREIHDYVEAPAFPVKISRPYFFGATEVTVGQFRKFVEATGYHTDAEKAGGAFIFSPDAEEPLDRFQFVAGTNWHKPGFEQTDRSPVTCVSWNDAQEFCRWLGEKEDATYRLPTEAEWEYACRAGTRSSYWCGENPDKLYGVANVADSTLHAAFPDDVLRQRTAGLDEGAGDHFIYTAPVASFPANPWGFHDMHGNVWEWCSDKYSDRYYKDMIDLARQQGSRSEPQPIVDPQGPDDTPKHRHGDWRSLRGGSWYVAPLQCRSSVRAFAEAKDAFSYIGFRVIKVETESPTDR</sequence>
<feature type="domain" description="Sulfatase-modifying factor enzyme-like" evidence="3">
    <location>
        <begin position="39"/>
        <end position="350"/>
    </location>
</feature>
<evidence type="ECO:0000256" key="2">
    <source>
        <dbReference type="SAM" id="SignalP"/>
    </source>
</evidence>
<dbReference type="InterPro" id="IPR016187">
    <property type="entry name" value="CTDL_fold"/>
</dbReference>
<organism evidence="4 5">
    <name type="scientific">Blastopirellula marina</name>
    <dbReference type="NCBI Taxonomy" id="124"/>
    <lineage>
        <taxon>Bacteria</taxon>
        <taxon>Pseudomonadati</taxon>
        <taxon>Planctomycetota</taxon>
        <taxon>Planctomycetia</taxon>
        <taxon>Pirellulales</taxon>
        <taxon>Pirellulaceae</taxon>
        <taxon>Blastopirellula</taxon>
    </lineage>
</organism>
<evidence type="ECO:0000259" key="3">
    <source>
        <dbReference type="Pfam" id="PF03781"/>
    </source>
</evidence>
<feature type="chain" id="PRO_5015441811" evidence="2">
    <location>
        <begin position="26"/>
        <end position="359"/>
    </location>
</feature>
<dbReference type="InterPro" id="IPR051043">
    <property type="entry name" value="Sulfatase_Mod_Factor_Kinase"/>
</dbReference>
<feature type="signal peptide" evidence="2">
    <location>
        <begin position="1"/>
        <end position="25"/>
    </location>
</feature>
<dbReference type="InterPro" id="IPR042095">
    <property type="entry name" value="SUMF_sf"/>
</dbReference>
<evidence type="ECO:0000256" key="1">
    <source>
        <dbReference type="SAM" id="MobiDB-lite"/>
    </source>
</evidence>